<dbReference type="Gene3D" id="3.80.10.10">
    <property type="entry name" value="Ribonuclease Inhibitor"/>
    <property type="match status" value="1"/>
</dbReference>
<keyword evidence="2" id="KW-1185">Reference proteome</keyword>
<evidence type="ECO:0000313" key="1">
    <source>
        <dbReference type="EMBL" id="KAK6974545.1"/>
    </source>
</evidence>
<dbReference type="AlphaFoldDB" id="A0AAV9Z8Z7"/>
<dbReference type="EMBL" id="JAWWNJ010000183">
    <property type="protein sequence ID" value="KAK6974545.1"/>
    <property type="molecule type" value="Genomic_DNA"/>
</dbReference>
<gene>
    <name evidence="1" type="ORF">R3P38DRAFT_3482252</name>
</gene>
<reference evidence="1 2" key="1">
    <citation type="journal article" date="2024" name="J Genomics">
        <title>Draft genome sequencing and assembly of Favolaschia claudopus CIRM-BRFM 2984 isolated from oak limbs.</title>
        <authorList>
            <person name="Navarro D."/>
            <person name="Drula E."/>
            <person name="Chaduli D."/>
            <person name="Cazenave R."/>
            <person name="Ahrendt S."/>
            <person name="Wang J."/>
            <person name="Lipzen A."/>
            <person name="Daum C."/>
            <person name="Barry K."/>
            <person name="Grigoriev I.V."/>
            <person name="Favel A."/>
            <person name="Rosso M.N."/>
            <person name="Martin F."/>
        </authorList>
    </citation>
    <scope>NUCLEOTIDE SEQUENCE [LARGE SCALE GENOMIC DNA]</scope>
    <source>
        <strain evidence="1 2">CIRM-BRFM 2984</strain>
    </source>
</reference>
<dbReference type="InterPro" id="IPR032675">
    <property type="entry name" value="LRR_dom_sf"/>
</dbReference>
<proteinExistence type="predicted"/>
<name>A0AAV9Z8Z7_9AGAR</name>
<organism evidence="1 2">
    <name type="scientific">Favolaschia claudopus</name>
    <dbReference type="NCBI Taxonomy" id="2862362"/>
    <lineage>
        <taxon>Eukaryota</taxon>
        <taxon>Fungi</taxon>
        <taxon>Dikarya</taxon>
        <taxon>Basidiomycota</taxon>
        <taxon>Agaricomycotina</taxon>
        <taxon>Agaricomycetes</taxon>
        <taxon>Agaricomycetidae</taxon>
        <taxon>Agaricales</taxon>
        <taxon>Marasmiineae</taxon>
        <taxon>Mycenaceae</taxon>
        <taxon>Favolaschia</taxon>
    </lineage>
</organism>
<protein>
    <recommendedName>
        <fullName evidence="3">F-box domain-containing protein</fullName>
    </recommendedName>
</protein>
<sequence>MTCDIESDAELHARIAQVQSDIDQNCVALRALESSKSDIQRALNNRTDPIARLPLEISSKIFTHCVPPRGISCSLCYPFLLLRICTLWTEIALSTQNLWSNLHINIPLEPTAEFIAFLVGWLARGKDYPLSLSFAGPRNKSPHDEPLTNPEILRIVALHAYRIRDLEIKPHCYLAIFTPNVGNSFPILESLRIHETTMTDQRWAHRVDATRICDVLDAAPRLRTLVVDPTYFNWPIENIVQTRHAALTDLQIDKLYGIMPRLLRFLTLPSLTHLATCLHVSSGNTDAIRELRSFLIRSRAPLTSLALNIPKDRDLLMEAFEHLFETIPGLLTLRITPDPAILAVLMHPEYLPTLTKLTITLSHPWPQPAWYTTLTALLTQRAGLLKSFELDLQASPYHVHYHDTTPPALPGDEDKRIFHQLAKQGMEIHLGRIMASVMSETPGS</sequence>
<comment type="caution">
    <text evidence="1">The sequence shown here is derived from an EMBL/GenBank/DDBJ whole genome shotgun (WGS) entry which is preliminary data.</text>
</comment>
<dbReference type="Proteomes" id="UP001362999">
    <property type="component" value="Unassembled WGS sequence"/>
</dbReference>
<evidence type="ECO:0000313" key="2">
    <source>
        <dbReference type="Proteomes" id="UP001362999"/>
    </source>
</evidence>
<evidence type="ECO:0008006" key="3">
    <source>
        <dbReference type="Google" id="ProtNLM"/>
    </source>
</evidence>
<accession>A0AAV9Z8Z7</accession>